<protein>
    <recommendedName>
        <fullName evidence="10">Kynurenine 3-monooxygenase</fullName>
        <ecNumber evidence="10">1.14.13.9</ecNumber>
    </recommendedName>
    <alternativeName>
        <fullName evidence="10">Biosynthesis of nicotinic acid protein 4</fullName>
    </alternativeName>
    <alternativeName>
        <fullName evidence="10">Kynurenine 3-hydroxylase</fullName>
    </alternativeName>
</protein>
<feature type="transmembrane region" description="Helical" evidence="11">
    <location>
        <begin position="407"/>
        <end position="431"/>
    </location>
</feature>
<dbReference type="InterPro" id="IPR027545">
    <property type="entry name" value="Kynurenine_monooxygenase"/>
</dbReference>
<dbReference type="InterPro" id="IPR036188">
    <property type="entry name" value="FAD/NAD-bd_sf"/>
</dbReference>
<evidence type="ECO:0000256" key="1">
    <source>
        <dbReference type="ARBA" id="ARBA00001974"/>
    </source>
</evidence>
<evidence type="ECO:0000256" key="10">
    <source>
        <dbReference type="HAMAP-Rule" id="MF_03018"/>
    </source>
</evidence>
<keyword evidence="6 10" id="KW-0560">Oxidoreductase</keyword>
<evidence type="ECO:0000313" key="13">
    <source>
        <dbReference type="EMBL" id="KAG2175792.1"/>
    </source>
</evidence>
<evidence type="ECO:0000256" key="6">
    <source>
        <dbReference type="ARBA" id="ARBA00023002"/>
    </source>
</evidence>
<dbReference type="HAMAP" id="MF_01971">
    <property type="entry name" value="Kynurenine_monooxygenase"/>
    <property type="match status" value="1"/>
</dbReference>
<dbReference type="GO" id="GO:0071949">
    <property type="term" value="F:FAD binding"/>
    <property type="evidence" value="ECO:0007669"/>
    <property type="project" value="InterPro"/>
</dbReference>
<dbReference type="GO" id="GO:0019805">
    <property type="term" value="P:quinolinate biosynthetic process"/>
    <property type="evidence" value="ECO:0007669"/>
    <property type="project" value="UniProtKB-UniRule"/>
</dbReference>
<dbReference type="GO" id="GO:0006569">
    <property type="term" value="P:L-tryptophan catabolic process"/>
    <property type="evidence" value="ECO:0007669"/>
    <property type="project" value="UniProtKB-UniRule"/>
</dbReference>
<dbReference type="GO" id="GO:0034354">
    <property type="term" value="P:'de novo' NAD+ biosynthetic process from L-tryptophan"/>
    <property type="evidence" value="ECO:0007669"/>
    <property type="project" value="UniProtKB-UniRule"/>
</dbReference>
<name>A0A8H7UBT1_9FUNG</name>
<dbReference type="OrthoDB" id="10053569at2759"/>
<dbReference type="PRINTS" id="PR00420">
    <property type="entry name" value="RNGMNOXGNASE"/>
</dbReference>
<evidence type="ECO:0000256" key="2">
    <source>
        <dbReference type="ARBA" id="ARBA00022630"/>
    </source>
</evidence>
<evidence type="ECO:0000313" key="14">
    <source>
        <dbReference type="Proteomes" id="UP000612746"/>
    </source>
</evidence>
<dbReference type="GO" id="GO:0070189">
    <property type="term" value="P:kynurenine metabolic process"/>
    <property type="evidence" value="ECO:0007669"/>
    <property type="project" value="TreeGrafter"/>
</dbReference>
<comment type="cofactor">
    <cofactor evidence="1 10">
        <name>FAD</name>
        <dbReference type="ChEBI" id="CHEBI:57692"/>
    </cofactor>
</comment>
<dbReference type="EC" id="1.14.13.9" evidence="10"/>
<keyword evidence="5 10" id="KW-0521">NADP</keyword>
<evidence type="ECO:0000256" key="7">
    <source>
        <dbReference type="ARBA" id="ARBA00023033"/>
    </source>
</evidence>
<dbReference type="PANTHER" id="PTHR46028:SF2">
    <property type="entry name" value="KYNURENINE 3-MONOOXYGENASE"/>
    <property type="match status" value="1"/>
</dbReference>
<dbReference type="EMBL" id="JAEPRA010000014">
    <property type="protein sequence ID" value="KAG2175792.1"/>
    <property type="molecule type" value="Genomic_DNA"/>
</dbReference>
<comment type="catalytic activity">
    <reaction evidence="9 10">
        <text>L-kynurenine + NADPH + O2 + H(+) = 3-hydroxy-L-kynurenine + NADP(+) + H2O</text>
        <dbReference type="Rhea" id="RHEA:20545"/>
        <dbReference type="ChEBI" id="CHEBI:15377"/>
        <dbReference type="ChEBI" id="CHEBI:15378"/>
        <dbReference type="ChEBI" id="CHEBI:15379"/>
        <dbReference type="ChEBI" id="CHEBI:57783"/>
        <dbReference type="ChEBI" id="CHEBI:57959"/>
        <dbReference type="ChEBI" id="CHEBI:58125"/>
        <dbReference type="ChEBI" id="CHEBI:58349"/>
        <dbReference type="EC" id="1.14.13.9"/>
    </reaction>
</comment>
<dbReference type="GO" id="GO:0043420">
    <property type="term" value="P:anthranilate metabolic process"/>
    <property type="evidence" value="ECO:0007669"/>
    <property type="project" value="UniProtKB-UniRule"/>
</dbReference>
<keyword evidence="10" id="KW-1000">Mitochondrion outer membrane</keyword>
<dbReference type="Gene3D" id="3.50.50.60">
    <property type="entry name" value="FAD/NAD(P)-binding domain"/>
    <property type="match status" value="1"/>
</dbReference>
<proteinExistence type="inferred from homology"/>
<evidence type="ECO:0000256" key="3">
    <source>
        <dbReference type="ARBA" id="ARBA00022642"/>
    </source>
</evidence>
<keyword evidence="11" id="KW-0812">Transmembrane</keyword>
<comment type="subcellular location">
    <subcellularLocation>
        <location evidence="10">Mitochondrion outer membrane</location>
    </subcellularLocation>
</comment>
<dbReference type="AlphaFoldDB" id="A0A8H7UBT1"/>
<dbReference type="PANTHER" id="PTHR46028">
    <property type="entry name" value="KYNURENINE 3-MONOOXYGENASE"/>
    <property type="match status" value="1"/>
</dbReference>
<dbReference type="GO" id="GO:0004502">
    <property type="term" value="F:kynurenine 3-monooxygenase activity"/>
    <property type="evidence" value="ECO:0007669"/>
    <property type="project" value="UniProtKB-UniRule"/>
</dbReference>
<evidence type="ECO:0000256" key="8">
    <source>
        <dbReference type="ARBA" id="ARBA00023128"/>
    </source>
</evidence>
<keyword evidence="8 10" id="KW-0496">Mitochondrion</keyword>
<keyword evidence="7 10" id="KW-0503">Monooxygenase</keyword>
<keyword evidence="3 10" id="KW-0662">Pyridine nucleotide biosynthesis</keyword>
<dbReference type="Proteomes" id="UP000612746">
    <property type="component" value="Unassembled WGS sequence"/>
</dbReference>
<comment type="similarity">
    <text evidence="10">Belongs to the aromatic-ring hydroxylase family. KMO subfamily.</text>
</comment>
<comment type="caution">
    <text evidence="13">The sequence shown here is derived from an EMBL/GenBank/DDBJ whole genome shotgun (WGS) entry which is preliminary data.</text>
</comment>
<keyword evidence="10 11" id="KW-0472">Membrane</keyword>
<keyword evidence="4 10" id="KW-0274">FAD</keyword>
<dbReference type="UniPathway" id="UPA00253">
    <property type="reaction ID" value="UER00328"/>
</dbReference>
<feature type="domain" description="FAD-binding" evidence="12">
    <location>
        <begin position="10"/>
        <end position="345"/>
    </location>
</feature>
<feature type="transmembrane region" description="Helical" evidence="11">
    <location>
        <begin position="12"/>
        <end position="29"/>
    </location>
</feature>
<gene>
    <name evidence="10" type="primary">BNA4</name>
    <name evidence="13" type="ORF">INT44_000270</name>
</gene>
<comment type="pathway">
    <text evidence="10">Cofactor biosynthesis; NAD(+) biosynthesis; quinolinate from L-kynurenine: step 1/3.</text>
</comment>
<comment type="function">
    <text evidence="10">Catalyzes the hydroxylation of L-kynurenine (L-Kyn) to form 3-hydroxy-L-kynurenine (L-3OHKyn). Required for synthesis of quinolinic acid.</text>
</comment>
<dbReference type="FunFam" id="3.50.50.60:FF:000129">
    <property type="entry name" value="Kynurenine 3-monooxygenase"/>
    <property type="match status" value="1"/>
</dbReference>
<evidence type="ECO:0000256" key="4">
    <source>
        <dbReference type="ARBA" id="ARBA00022827"/>
    </source>
</evidence>
<dbReference type="InterPro" id="IPR002938">
    <property type="entry name" value="FAD-bd"/>
</dbReference>
<evidence type="ECO:0000259" key="12">
    <source>
        <dbReference type="Pfam" id="PF01494"/>
    </source>
</evidence>
<dbReference type="Pfam" id="PF01494">
    <property type="entry name" value="FAD_binding_3"/>
    <property type="match status" value="1"/>
</dbReference>
<reference evidence="13" key="1">
    <citation type="submission" date="2020-12" db="EMBL/GenBank/DDBJ databases">
        <title>Metabolic potential, ecology and presence of endohyphal bacteria is reflected in genomic diversity of Mucoromycotina.</title>
        <authorList>
            <person name="Muszewska A."/>
            <person name="Okrasinska A."/>
            <person name="Steczkiewicz K."/>
            <person name="Drgas O."/>
            <person name="Orlowska M."/>
            <person name="Perlinska-Lenart U."/>
            <person name="Aleksandrzak-Piekarczyk T."/>
            <person name="Szatraj K."/>
            <person name="Zielenkiewicz U."/>
            <person name="Pilsyk S."/>
            <person name="Malc E."/>
            <person name="Mieczkowski P."/>
            <person name="Kruszewska J.S."/>
            <person name="Biernat P."/>
            <person name="Pawlowska J."/>
        </authorList>
    </citation>
    <scope>NUCLEOTIDE SEQUENCE</scope>
    <source>
        <strain evidence="13">WA0000051536</strain>
    </source>
</reference>
<evidence type="ECO:0000256" key="11">
    <source>
        <dbReference type="SAM" id="Phobius"/>
    </source>
</evidence>
<keyword evidence="11" id="KW-1133">Transmembrane helix</keyword>
<feature type="transmembrane region" description="Helical" evidence="11">
    <location>
        <begin position="443"/>
        <end position="465"/>
    </location>
</feature>
<evidence type="ECO:0000256" key="5">
    <source>
        <dbReference type="ARBA" id="ARBA00022857"/>
    </source>
</evidence>
<dbReference type="SUPFAM" id="SSF51905">
    <property type="entry name" value="FAD/NAD(P)-binding domain"/>
    <property type="match status" value="1"/>
</dbReference>
<keyword evidence="14" id="KW-1185">Reference proteome</keyword>
<organism evidence="13 14">
    <name type="scientific">Umbelopsis vinacea</name>
    <dbReference type="NCBI Taxonomy" id="44442"/>
    <lineage>
        <taxon>Eukaryota</taxon>
        <taxon>Fungi</taxon>
        <taxon>Fungi incertae sedis</taxon>
        <taxon>Mucoromycota</taxon>
        <taxon>Mucoromycotina</taxon>
        <taxon>Umbelopsidomycetes</taxon>
        <taxon>Umbelopsidales</taxon>
        <taxon>Umbelopsidaceae</taxon>
        <taxon>Umbelopsis</taxon>
    </lineage>
</organism>
<evidence type="ECO:0000256" key="9">
    <source>
        <dbReference type="ARBA" id="ARBA00047818"/>
    </source>
</evidence>
<accession>A0A8H7UBT1</accession>
<keyword evidence="2 10" id="KW-0285">Flavoprotein</keyword>
<dbReference type="GO" id="GO:0005741">
    <property type="term" value="C:mitochondrial outer membrane"/>
    <property type="evidence" value="ECO:0007669"/>
    <property type="project" value="UniProtKB-SubCell"/>
</dbReference>
<sequence length="482" mass="54662">MSTSNDSKPCRVAVVGAGLVGTLNAIYFAQRGWHVDLFELRKDMRLPEVKATQRGKSINLALSERGLSALRNSGLDLDNLILEAAVPLHARMVHTTAGLQMSQAYGKKDQHINAVDRARLNEELLTIAEEFSNINIHFEHNLMKADLDKGELQFFTGTGNPEKTYHTDFLVGADGAYSRTRTQLMRRIRMYYEQEYIDTAYCELTMLPIKNKNGEDEFALDPHHLHIWPRHTFMLIALPNPDKTFTCTLFMPFGMFDELNTKELVLDFFKREFKDSVPLIGEEKLVEEYFNNPRGSLITIKCKPYHYQDRAVIIGDAAHAMVPFYGQGMNCGFQDVQVLHSILDKHGVKAKLSADGKIHGLHQAMEEYSKERSEDAHAICDLAMYNHYEMRSAVTSPLYLARKKLEAVLHSMFPTAVIPLYTMVSFTTIRYSDAIKRWNRQTWWINATATASAVTALGIGAGLGLRYGRPLIDAMSKYLPRS</sequence>